<gene>
    <name evidence="2" type="primary">LOC118768153</name>
</gene>
<name>A0A7E6FQV4_9MOLL</name>
<reference evidence="2" key="1">
    <citation type="submission" date="2025-08" db="UniProtKB">
        <authorList>
            <consortium name="RefSeq"/>
        </authorList>
    </citation>
    <scope>IDENTIFICATION</scope>
</reference>
<sequence>MPGFVLEILHDRSMSTTSENAEVAGPVVLGGNVLLRTEEVPNMKRPIAWENGRCYNGHYEVSPTGNISTLWIQSPSKCTKYFQYSENKSTATNYSPYGKHSE</sequence>
<evidence type="ECO:0000313" key="2">
    <source>
        <dbReference type="RefSeq" id="XP_036369983.1"/>
    </source>
</evidence>
<dbReference type="KEGG" id="osn:118768153"/>
<proteinExistence type="predicted"/>
<keyword evidence="1" id="KW-1185">Reference proteome</keyword>
<organism evidence="1 2">
    <name type="scientific">Octopus sinensis</name>
    <name type="common">East Asian common octopus</name>
    <dbReference type="NCBI Taxonomy" id="2607531"/>
    <lineage>
        <taxon>Eukaryota</taxon>
        <taxon>Metazoa</taxon>
        <taxon>Spiralia</taxon>
        <taxon>Lophotrochozoa</taxon>
        <taxon>Mollusca</taxon>
        <taxon>Cephalopoda</taxon>
        <taxon>Coleoidea</taxon>
        <taxon>Octopodiformes</taxon>
        <taxon>Octopoda</taxon>
        <taxon>Incirrata</taxon>
        <taxon>Octopodidae</taxon>
        <taxon>Octopus</taxon>
    </lineage>
</organism>
<accession>A0A7E6FQV4</accession>
<protein>
    <submittedName>
        <fullName evidence="2">Uncharacterized protein LOC118768153</fullName>
    </submittedName>
</protein>
<dbReference type="Proteomes" id="UP000515154">
    <property type="component" value="Linkage group LG27"/>
</dbReference>
<dbReference type="RefSeq" id="XP_036369983.1">
    <property type="nucleotide sequence ID" value="XM_036514090.1"/>
</dbReference>
<dbReference type="AlphaFoldDB" id="A0A7E6FQV4"/>
<evidence type="ECO:0000313" key="1">
    <source>
        <dbReference type="Proteomes" id="UP000515154"/>
    </source>
</evidence>